<dbReference type="EMBL" id="JAPQKR010000016">
    <property type="protein sequence ID" value="KAJ5190283.1"/>
    <property type="molecule type" value="Genomic_DNA"/>
</dbReference>
<accession>A0A9W9M662</accession>
<dbReference type="AlphaFoldDB" id="A0A9W9M662"/>
<reference evidence="1" key="2">
    <citation type="journal article" date="2023" name="IMA Fungus">
        <title>Comparative genomic study of the Penicillium genus elucidates a diverse pangenome and 15 lateral gene transfer events.</title>
        <authorList>
            <person name="Petersen C."/>
            <person name="Sorensen T."/>
            <person name="Nielsen M.R."/>
            <person name="Sondergaard T.E."/>
            <person name="Sorensen J.L."/>
            <person name="Fitzpatrick D.A."/>
            <person name="Frisvad J.C."/>
            <person name="Nielsen K.L."/>
        </authorList>
    </citation>
    <scope>NUCLEOTIDE SEQUENCE</scope>
    <source>
        <strain evidence="1">IBT 15544</strain>
    </source>
</reference>
<name>A0A9W9M662_9EURO</name>
<reference evidence="1" key="1">
    <citation type="submission" date="2022-12" db="EMBL/GenBank/DDBJ databases">
        <authorList>
            <person name="Petersen C."/>
        </authorList>
    </citation>
    <scope>NUCLEOTIDE SEQUENCE</scope>
    <source>
        <strain evidence="1">IBT 15544</strain>
    </source>
</reference>
<sequence>MISSTDKEWLEKCQPEALPVPPFDRYVYMLEGYVVKKSLKPGELGFHGYQPDTSTISQRDENELRTLEVVRQSRIFQYQISYTKGTGSMCLSESQV</sequence>
<dbReference type="GeneID" id="83183625"/>
<keyword evidence="2" id="KW-1185">Reference proteome</keyword>
<gene>
    <name evidence="1" type="ORF">N7498_009268</name>
</gene>
<comment type="caution">
    <text evidence="1">The sequence shown here is derived from an EMBL/GenBank/DDBJ whole genome shotgun (WGS) entry which is preliminary data.</text>
</comment>
<evidence type="ECO:0000313" key="2">
    <source>
        <dbReference type="Proteomes" id="UP001150904"/>
    </source>
</evidence>
<evidence type="ECO:0000313" key="1">
    <source>
        <dbReference type="EMBL" id="KAJ5190283.1"/>
    </source>
</evidence>
<dbReference type="RefSeq" id="XP_058303223.1">
    <property type="nucleotide sequence ID" value="XM_058456324.1"/>
</dbReference>
<dbReference type="Proteomes" id="UP001150904">
    <property type="component" value="Unassembled WGS sequence"/>
</dbReference>
<proteinExistence type="predicted"/>
<organism evidence="1 2">
    <name type="scientific">Penicillium cinerascens</name>
    <dbReference type="NCBI Taxonomy" id="70096"/>
    <lineage>
        <taxon>Eukaryota</taxon>
        <taxon>Fungi</taxon>
        <taxon>Dikarya</taxon>
        <taxon>Ascomycota</taxon>
        <taxon>Pezizomycotina</taxon>
        <taxon>Eurotiomycetes</taxon>
        <taxon>Eurotiomycetidae</taxon>
        <taxon>Eurotiales</taxon>
        <taxon>Aspergillaceae</taxon>
        <taxon>Penicillium</taxon>
    </lineage>
</organism>
<protein>
    <submittedName>
        <fullName evidence="1">Uncharacterized protein</fullName>
    </submittedName>
</protein>
<dbReference type="OrthoDB" id="3250044at2759"/>